<dbReference type="HOGENOM" id="CLU_3023451_0_0_7"/>
<gene>
    <name evidence="1" type="ORF">ETSY1_44400</name>
</gene>
<reference evidence="1 2" key="1">
    <citation type="journal article" date="2014" name="Nature">
        <title>An environmental bacterial taxon with a large and distinct metabolic repertoire.</title>
        <authorList>
            <person name="Wilson M.C."/>
            <person name="Mori T."/>
            <person name="Ruckert C."/>
            <person name="Uria A.R."/>
            <person name="Helf M.J."/>
            <person name="Takada K."/>
            <person name="Gernert C."/>
            <person name="Steffens U.A."/>
            <person name="Heycke N."/>
            <person name="Schmitt S."/>
            <person name="Rinke C."/>
            <person name="Helfrich E.J."/>
            <person name="Brachmann A.O."/>
            <person name="Gurgui C."/>
            <person name="Wakimoto T."/>
            <person name="Kracht M."/>
            <person name="Crusemann M."/>
            <person name="Hentschel U."/>
            <person name="Abe I."/>
            <person name="Matsunaga S."/>
            <person name="Kalinowski J."/>
            <person name="Takeyama H."/>
            <person name="Piel J."/>
        </authorList>
    </citation>
    <scope>NUCLEOTIDE SEQUENCE [LARGE SCALE GENOMIC DNA]</scope>
    <source>
        <strain evidence="2">TSY1</strain>
    </source>
</reference>
<name>W4L3M1_ENTF1</name>
<protein>
    <submittedName>
        <fullName evidence="1">Uncharacterized protein</fullName>
    </submittedName>
</protein>
<dbReference type="EMBL" id="AZHW01001563">
    <property type="protein sequence ID" value="ETW92265.1"/>
    <property type="molecule type" value="Genomic_DNA"/>
</dbReference>
<evidence type="ECO:0000313" key="1">
    <source>
        <dbReference type="EMBL" id="ETW92265.1"/>
    </source>
</evidence>
<evidence type="ECO:0000313" key="2">
    <source>
        <dbReference type="Proteomes" id="UP000019141"/>
    </source>
</evidence>
<keyword evidence="2" id="KW-1185">Reference proteome</keyword>
<accession>W4L3M1</accession>
<proteinExistence type="predicted"/>
<organism evidence="1 2">
    <name type="scientific">Entotheonella factor</name>
    <dbReference type="NCBI Taxonomy" id="1429438"/>
    <lineage>
        <taxon>Bacteria</taxon>
        <taxon>Pseudomonadati</taxon>
        <taxon>Nitrospinota/Tectimicrobiota group</taxon>
        <taxon>Candidatus Tectimicrobiota</taxon>
        <taxon>Candidatus Entotheonellia</taxon>
        <taxon>Candidatus Entotheonellales</taxon>
        <taxon>Candidatus Entotheonellaceae</taxon>
        <taxon>Candidatus Entotheonella</taxon>
    </lineage>
</organism>
<comment type="caution">
    <text evidence="1">The sequence shown here is derived from an EMBL/GenBank/DDBJ whole genome shotgun (WGS) entry which is preliminary data.</text>
</comment>
<dbReference type="AlphaFoldDB" id="W4L3M1"/>
<dbReference type="Proteomes" id="UP000019141">
    <property type="component" value="Unassembled WGS sequence"/>
</dbReference>
<sequence length="55" mass="5953">MKIELAELIAKPSSLFRCQDQYLIHTGGVLSLIHLGDAANAFEHVGAAPQHQALQ</sequence>